<dbReference type="Proteomes" id="UP000030665">
    <property type="component" value="Unassembled WGS sequence"/>
</dbReference>
<dbReference type="PANTHER" id="PTHR13000">
    <property type="entry name" value="NUCLEOPORIN P54"/>
    <property type="match status" value="1"/>
</dbReference>
<accession>A0A077ZGG6</accession>
<dbReference type="PANTHER" id="PTHR13000:SF0">
    <property type="entry name" value="NUCLEOPORIN P54"/>
    <property type="match status" value="1"/>
</dbReference>
<dbReference type="GO" id="GO:0036228">
    <property type="term" value="P:protein localization to nuclear inner membrane"/>
    <property type="evidence" value="ECO:0007669"/>
    <property type="project" value="TreeGrafter"/>
</dbReference>
<feature type="region of interest" description="Disordered" evidence="4">
    <location>
        <begin position="20"/>
        <end position="57"/>
    </location>
</feature>
<evidence type="ECO:0000256" key="4">
    <source>
        <dbReference type="SAM" id="MobiDB-lite"/>
    </source>
</evidence>
<gene>
    <name evidence="7" type="ORF">TTRE_0000780701</name>
</gene>
<name>A0A077ZGG6_TRITR</name>
<dbReference type="InterPro" id="IPR024864">
    <property type="entry name" value="Nup54/Nup57/Nup44"/>
</dbReference>
<dbReference type="InterPro" id="IPR004875">
    <property type="entry name" value="DDE_SF_endonuclease_dom"/>
</dbReference>
<evidence type="ECO:0000313" key="7">
    <source>
        <dbReference type="EMBL" id="CDW59472.1"/>
    </source>
</evidence>
<keyword evidence="3" id="KW-0539">Nucleus</keyword>
<feature type="domain" description="DDE-1" evidence="5">
    <location>
        <begin position="150"/>
        <end position="220"/>
    </location>
</feature>
<evidence type="ECO:0000259" key="6">
    <source>
        <dbReference type="Pfam" id="PF13874"/>
    </source>
</evidence>
<dbReference type="GO" id="GO:0003676">
    <property type="term" value="F:nucleic acid binding"/>
    <property type="evidence" value="ECO:0007669"/>
    <property type="project" value="InterPro"/>
</dbReference>
<dbReference type="InterPro" id="IPR025712">
    <property type="entry name" value="Nup54_alpha-helical_dom"/>
</dbReference>
<keyword evidence="8" id="KW-1185">Reference proteome</keyword>
<feature type="domain" description="Nucleoporin Nup54 alpha-helical" evidence="6">
    <location>
        <begin position="438"/>
        <end position="490"/>
    </location>
</feature>
<dbReference type="AlphaFoldDB" id="A0A077ZGG6"/>
<comment type="subcellular location">
    <subcellularLocation>
        <location evidence="1">Nucleus</location>
    </subcellularLocation>
</comment>
<evidence type="ECO:0000256" key="3">
    <source>
        <dbReference type="ARBA" id="ARBA00023242"/>
    </source>
</evidence>
<protein>
    <submittedName>
        <fullName evidence="7">Nup54 and DDE 1 domain containing protein</fullName>
    </submittedName>
</protein>
<dbReference type="Pfam" id="PF13874">
    <property type="entry name" value="Nup54"/>
    <property type="match status" value="1"/>
</dbReference>
<evidence type="ECO:0000313" key="8">
    <source>
        <dbReference type="Proteomes" id="UP000030665"/>
    </source>
</evidence>
<dbReference type="GO" id="GO:0017056">
    <property type="term" value="F:structural constituent of nuclear pore"/>
    <property type="evidence" value="ECO:0007669"/>
    <property type="project" value="TreeGrafter"/>
</dbReference>
<evidence type="ECO:0000259" key="5">
    <source>
        <dbReference type="Pfam" id="PF03184"/>
    </source>
</evidence>
<feature type="compositionally biased region" description="Basic and acidic residues" evidence="4">
    <location>
        <begin position="36"/>
        <end position="56"/>
    </location>
</feature>
<dbReference type="GO" id="GO:0044613">
    <property type="term" value="C:nuclear pore central transport channel"/>
    <property type="evidence" value="ECO:0007669"/>
    <property type="project" value="TreeGrafter"/>
</dbReference>
<reference evidence="7" key="1">
    <citation type="submission" date="2014-01" db="EMBL/GenBank/DDBJ databases">
        <authorList>
            <person name="Aslett M."/>
        </authorList>
    </citation>
    <scope>NUCLEOTIDE SEQUENCE</scope>
</reference>
<dbReference type="EMBL" id="HG806602">
    <property type="protein sequence ID" value="CDW59472.1"/>
    <property type="molecule type" value="Genomic_DNA"/>
</dbReference>
<reference evidence="7" key="2">
    <citation type="submission" date="2014-03" db="EMBL/GenBank/DDBJ databases">
        <title>The whipworm genome and dual-species transcriptomics of an intimate host-pathogen interaction.</title>
        <authorList>
            <person name="Foth B.J."/>
            <person name="Tsai I.J."/>
            <person name="Reid A.J."/>
            <person name="Bancroft A.J."/>
            <person name="Nichol S."/>
            <person name="Tracey A."/>
            <person name="Holroyd N."/>
            <person name="Cotton J.A."/>
            <person name="Stanley E.J."/>
            <person name="Zarowiecki M."/>
            <person name="Liu J.Z."/>
            <person name="Huckvale T."/>
            <person name="Cooper P.J."/>
            <person name="Grencis R.K."/>
            <person name="Berriman M."/>
        </authorList>
    </citation>
    <scope>NUCLEOTIDE SEQUENCE [LARGE SCALE GENOMIC DNA]</scope>
</reference>
<dbReference type="GO" id="GO:0006607">
    <property type="term" value="P:NLS-bearing protein import into nucleus"/>
    <property type="evidence" value="ECO:0007669"/>
    <property type="project" value="TreeGrafter"/>
</dbReference>
<dbReference type="GO" id="GO:0006999">
    <property type="term" value="P:nuclear pore organization"/>
    <property type="evidence" value="ECO:0007669"/>
    <property type="project" value="TreeGrafter"/>
</dbReference>
<dbReference type="OrthoDB" id="5917819at2759"/>
<dbReference type="STRING" id="36087.A0A077ZGG6"/>
<proteinExistence type="predicted"/>
<feature type="region of interest" description="Disordered" evidence="4">
    <location>
        <begin position="256"/>
        <end position="277"/>
    </location>
</feature>
<keyword evidence="2" id="KW-0813">Transport</keyword>
<sequence>MRAIIRRSYKAGLKLETWQKKATMHRRPGSIALPEDGDRLKETRRDAEEHAEETTRKTLRHPLLAGSRKQFGRMGTRTATDLQYHHKDRHEKSSDELSPLQPTLILRLYRNYGWCSRFTKRRDLIGNRTVQSEGPKSIVVKTTGHERTHFTVVLSCLANGMKLKPVVIFRRKGRPKEDFPSSSFVRFHENGWMDEQGVRLWIDNIWRKRPMDSNSRSLLVCQVGSGQGGYFKSVRSSWLGIQDNHHRPGQVDAEKFAARRSRRQDNSSPGNSLQPSRLGELFDTNSVRLVPFLSILCYGRFDAAVTVSECGLHLDSLRLDKDGNRMAYRDDREELLHIIAHYEVIFEMSNRLQCSQKSRGLKFVDFSVWLKMGCEVNVSIMETHPVTGLKHTIPATESYSFLVQPTIRMQLQSHASVDDLAPKVDMPDEKWSGYLCLPPAGFDPFTWKQAQLDNPDKNTLIPWPINGFKELLDRYRLQVQEMELQEMSLEMFFRGLLSVFSRGDKETLLLSKGREF</sequence>
<organism evidence="7 8">
    <name type="scientific">Trichuris trichiura</name>
    <name type="common">Whipworm</name>
    <name type="synonym">Trichocephalus trichiurus</name>
    <dbReference type="NCBI Taxonomy" id="36087"/>
    <lineage>
        <taxon>Eukaryota</taxon>
        <taxon>Metazoa</taxon>
        <taxon>Ecdysozoa</taxon>
        <taxon>Nematoda</taxon>
        <taxon>Enoplea</taxon>
        <taxon>Dorylaimia</taxon>
        <taxon>Trichinellida</taxon>
        <taxon>Trichuridae</taxon>
        <taxon>Trichuris</taxon>
    </lineage>
</organism>
<evidence type="ECO:0000256" key="2">
    <source>
        <dbReference type="ARBA" id="ARBA00022448"/>
    </source>
</evidence>
<evidence type="ECO:0000256" key="1">
    <source>
        <dbReference type="ARBA" id="ARBA00004123"/>
    </source>
</evidence>
<feature type="compositionally biased region" description="Polar residues" evidence="4">
    <location>
        <begin position="266"/>
        <end position="275"/>
    </location>
</feature>
<dbReference type="Pfam" id="PF03184">
    <property type="entry name" value="DDE_1"/>
    <property type="match status" value="1"/>
</dbReference>